<feature type="region of interest" description="Disordered" evidence="1">
    <location>
        <begin position="730"/>
        <end position="780"/>
    </location>
</feature>
<feature type="region of interest" description="Disordered" evidence="1">
    <location>
        <begin position="284"/>
        <end position="388"/>
    </location>
</feature>
<feature type="compositionally biased region" description="Polar residues" evidence="1">
    <location>
        <begin position="522"/>
        <end position="538"/>
    </location>
</feature>
<protein>
    <submittedName>
        <fullName evidence="3">Helicase</fullName>
    </submittedName>
</protein>
<evidence type="ECO:0000313" key="3">
    <source>
        <dbReference type="EMBL" id="CAB9515440.1"/>
    </source>
</evidence>
<feature type="compositionally biased region" description="Basic and acidic residues" evidence="1">
    <location>
        <begin position="326"/>
        <end position="336"/>
    </location>
</feature>
<feature type="compositionally biased region" description="Low complexity" evidence="1">
    <location>
        <begin position="24"/>
        <end position="42"/>
    </location>
</feature>
<dbReference type="PANTHER" id="PTHR33418">
    <property type="entry name" value="HELICASE-ASSOCIATED"/>
    <property type="match status" value="1"/>
</dbReference>
<keyword evidence="3" id="KW-0378">Hydrolase</keyword>
<feature type="compositionally biased region" description="Polar residues" evidence="1">
    <location>
        <begin position="733"/>
        <end position="749"/>
    </location>
</feature>
<feature type="domain" description="Helicase-associated" evidence="2">
    <location>
        <begin position="135"/>
        <end position="201"/>
    </location>
</feature>
<feature type="domain" description="Helicase-associated" evidence="2">
    <location>
        <begin position="579"/>
        <end position="645"/>
    </location>
</feature>
<name>A0A9N8HK95_9STRA</name>
<feature type="region of interest" description="Disordered" evidence="1">
    <location>
        <begin position="1"/>
        <end position="135"/>
    </location>
</feature>
<keyword evidence="3" id="KW-0347">Helicase</keyword>
<dbReference type="Gene3D" id="6.10.140.530">
    <property type="match status" value="5"/>
</dbReference>
<comment type="caution">
    <text evidence="3">The sequence shown here is derived from an EMBL/GenBank/DDBJ whole genome shotgun (WGS) entry which is preliminary data.</text>
</comment>
<feature type="compositionally biased region" description="Basic and acidic residues" evidence="1">
    <location>
        <begin position="74"/>
        <end position="83"/>
    </location>
</feature>
<accession>A0A9N8HK95</accession>
<feature type="compositionally biased region" description="Basic and acidic residues" evidence="1">
    <location>
        <begin position="357"/>
        <end position="379"/>
    </location>
</feature>
<keyword evidence="3" id="KW-0067">ATP-binding</keyword>
<feature type="compositionally biased region" description="Basic and acidic residues" evidence="1">
    <location>
        <begin position="1"/>
        <end position="12"/>
    </location>
</feature>
<feature type="domain" description="Helicase-associated" evidence="2">
    <location>
        <begin position="788"/>
        <end position="851"/>
    </location>
</feature>
<dbReference type="AlphaFoldDB" id="A0A9N8HK95"/>
<keyword evidence="4" id="KW-1185">Reference proteome</keyword>
<sequence>MEEEEESRKSVKQDPAVSGDSTKDLTGTTSSTTATATATVTTNDNQPDDGIKRVSWDEFLRIDWGPKKKKRRKVETAKSKEDTDTQDAQPAKTNTSEVDRRKKKRKRKLSSGVDQQKNHASSKKKAKFDKEERKQASWETYFEQMREYRDSHGNTTVPNVWQDQQFADWVREQRVKFSARRNGDVKAMSDNRFAALESLGFEGKITKEWKKESFDQRLDQLNRFKRKFHHTKVPKGYNGIPGLRQWVIKTRKKYRGRQQGIPSDLTNDQVDMLDEIGFWWNDQKNNGNKNGTKHAPDKTDSIHPKDHSGDEGGQELETPAAVATSKRIDPPGEKINDPGTPPVAKNGAVGASADGALVKREGKENSDDEENIQKKHESDPVESQHTSEFETRFAQLKAFGRQFNHFRVPKDHASGLRKWIVRIRKKYKEKKRGNQSDLTDEQINRLNALGFNWKKKADTGSNENSARRVGDAVQNKDSALADNCGVAPEQSAGGDGNGVIDNQQRGGAVHTNFERENEKLRTSSLANLQKKSSSERSSVAKQPCEVSFTERIAQLKAVQHGISPETGKQDEFTPKVHITSWSSRFRELQQYESKHGTTRVPSKYEQNQPFASWVWETRKDFSLRWTGDHEALSDERFKSLKKLGFEAFKMNELSPSFAKRLSQLEDFFGVFGHAAVPKTYTASPGLRDWLKTVRSQYKQWEEGDPSVFSLKELEALNALTFEWLGRKPKFASQKKSPPSNSPGSQSTAGSKAGSPRNGRAGTSSERTTEPGASAAGNTSAAGKKYIPWSDRIRKLKAFKESVGHTRVPSAYPEDQGFANWVIHQRKLFTKRFRGDKSAISDERFEELQKIGLNAAKSTARGSATSAGADTGDS</sequence>
<feature type="domain" description="Helicase-associated" evidence="2">
    <location>
        <begin position="386"/>
        <end position="451"/>
    </location>
</feature>
<feature type="domain" description="Helicase-associated" evidence="2">
    <location>
        <begin position="211"/>
        <end position="278"/>
    </location>
</feature>
<keyword evidence="3" id="KW-0547">Nucleotide-binding</keyword>
<feature type="region of interest" description="Disordered" evidence="1">
    <location>
        <begin position="514"/>
        <end position="538"/>
    </location>
</feature>
<feature type="compositionally biased region" description="Basic and acidic residues" evidence="1">
    <location>
        <begin position="49"/>
        <end position="66"/>
    </location>
</feature>
<evidence type="ECO:0000259" key="2">
    <source>
        <dbReference type="Pfam" id="PF03457"/>
    </source>
</evidence>
<dbReference type="GO" id="GO:0004386">
    <property type="term" value="F:helicase activity"/>
    <property type="evidence" value="ECO:0007669"/>
    <property type="project" value="UniProtKB-KW"/>
</dbReference>
<reference evidence="3" key="1">
    <citation type="submission" date="2020-06" db="EMBL/GenBank/DDBJ databases">
        <authorList>
            <consortium name="Plant Systems Biology data submission"/>
        </authorList>
    </citation>
    <scope>NUCLEOTIDE SEQUENCE</scope>
    <source>
        <strain evidence="3">D6</strain>
    </source>
</reference>
<proteinExistence type="predicted"/>
<gene>
    <name evidence="3" type="ORF">SEMRO_716_G191840.1</name>
</gene>
<feature type="compositionally biased region" description="Low complexity" evidence="1">
    <location>
        <begin position="771"/>
        <end position="780"/>
    </location>
</feature>
<feature type="compositionally biased region" description="Polar residues" evidence="1">
    <location>
        <begin position="86"/>
        <end position="96"/>
    </location>
</feature>
<dbReference type="Pfam" id="PF03457">
    <property type="entry name" value="HA"/>
    <property type="match status" value="5"/>
</dbReference>
<dbReference type="Proteomes" id="UP001153069">
    <property type="component" value="Unassembled WGS sequence"/>
</dbReference>
<evidence type="ECO:0000256" key="1">
    <source>
        <dbReference type="SAM" id="MobiDB-lite"/>
    </source>
</evidence>
<dbReference type="InterPro" id="IPR005114">
    <property type="entry name" value="Helicase_assoc"/>
</dbReference>
<dbReference type="EMBL" id="CAICTM010000715">
    <property type="protein sequence ID" value="CAB9515440.1"/>
    <property type="molecule type" value="Genomic_DNA"/>
</dbReference>
<feature type="compositionally biased region" description="Basic and acidic residues" evidence="1">
    <location>
        <begin position="294"/>
        <end position="310"/>
    </location>
</feature>
<dbReference type="PANTHER" id="PTHR33418:SF1">
    <property type="entry name" value="HELICASE-ASSOCIATED DOMAIN-CONTAINING PROTEIN"/>
    <property type="match status" value="1"/>
</dbReference>
<organism evidence="3 4">
    <name type="scientific">Seminavis robusta</name>
    <dbReference type="NCBI Taxonomy" id="568900"/>
    <lineage>
        <taxon>Eukaryota</taxon>
        <taxon>Sar</taxon>
        <taxon>Stramenopiles</taxon>
        <taxon>Ochrophyta</taxon>
        <taxon>Bacillariophyta</taxon>
        <taxon>Bacillariophyceae</taxon>
        <taxon>Bacillariophycidae</taxon>
        <taxon>Naviculales</taxon>
        <taxon>Naviculaceae</taxon>
        <taxon>Seminavis</taxon>
    </lineage>
</organism>
<evidence type="ECO:0000313" key="4">
    <source>
        <dbReference type="Proteomes" id="UP001153069"/>
    </source>
</evidence>